<name>A0A543KA43_9RHOB</name>
<accession>A0A543KA43</accession>
<reference evidence="3 4" key="1">
    <citation type="submission" date="2019-06" db="EMBL/GenBank/DDBJ databases">
        <title>Genomic Encyclopedia of Archaeal and Bacterial Type Strains, Phase II (KMG-II): from individual species to whole genera.</title>
        <authorList>
            <person name="Goeker M."/>
        </authorList>
    </citation>
    <scope>NUCLEOTIDE SEQUENCE [LARGE SCALE GENOMIC DNA]</scope>
    <source>
        <strain evidence="3 4">DSM 18423</strain>
    </source>
</reference>
<dbReference type="OrthoDB" id="7522752at2"/>
<dbReference type="AlphaFoldDB" id="A0A543KA43"/>
<dbReference type="Proteomes" id="UP000320582">
    <property type="component" value="Unassembled WGS sequence"/>
</dbReference>
<keyword evidence="1" id="KW-0812">Transmembrane</keyword>
<evidence type="ECO:0000313" key="4">
    <source>
        <dbReference type="Proteomes" id="UP000320582"/>
    </source>
</evidence>
<dbReference type="InterPro" id="IPR028087">
    <property type="entry name" value="Tad_N"/>
</dbReference>
<sequence>MKWLFRMLAGFEQKYRHTCRVQASRSFFRNEEGGIIVLSLFLFIAMILIGGIAVDMMRYEAERVRVQGTADRAVLAAAMMRENPANPDPEDVVRSYFKAEGLEHIVADSESIKITNFGGSREVLVSPKASMSTLFMRMSSVDSLPMSVVAGAAEGLAEVRIEIVMVLDVSGSMMDFERIENLRAAADDFVEEMLANNENGRVSITFVPYSTEVIMPPGTLTYFTNLDDPSSGDLTNAFCIDFHNWDSVTDSLNTHMFRRNCDLRSNTSYLITDMPIRPYMDDVQQAKNYIASLGPNWGTSIDLGVRAGAMFFDPTLRPVIQHLIDAGTVSPAFQGRPLEWNAPASYRALILMTDGENCCFWDGDAATRKPSVEVQDADTVSVCNALKQQSVAIYGVAFEAPPGGVALMENCASSDGHFFNSSGDKLIAAFQSIATHIQTQSLRLTK</sequence>
<feature type="transmembrane region" description="Helical" evidence="1">
    <location>
        <begin position="34"/>
        <end position="54"/>
    </location>
</feature>
<dbReference type="InterPro" id="IPR002035">
    <property type="entry name" value="VWF_A"/>
</dbReference>
<comment type="caution">
    <text evidence="3">The sequence shown here is derived from an EMBL/GenBank/DDBJ whole genome shotgun (WGS) entry which is preliminary data.</text>
</comment>
<keyword evidence="4" id="KW-1185">Reference proteome</keyword>
<dbReference type="EMBL" id="VFPT01000001">
    <property type="protein sequence ID" value="TQM91955.1"/>
    <property type="molecule type" value="Genomic_DNA"/>
</dbReference>
<evidence type="ECO:0000313" key="3">
    <source>
        <dbReference type="EMBL" id="TQM91955.1"/>
    </source>
</evidence>
<dbReference type="SUPFAM" id="SSF53300">
    <property type="entry name" value="vWA-like"/>
    <property type="match status" value="1"/>
</dbReference>
<dbReference type="InterPro" id="IPR036465">
    <property type="entry name" value="vWFA_dom_sf"/>
</dbReference>
<evidence type="ECO:0000259" key="2">
    <source>
        <dbReference type="PROSITE" id="PS50234"/>
    </source>
</evidence>
<dbReference type="Gene3D" id="3.40.50.410">
    <property type="entry name" value="von Willebrand factor, type A domain"/>
    <property type="match status" value="1"/>
</dbReference>
<gene>
    <name evidence="3" type="ORF">BD293_0534</name>
</gene>
<feature type="domain" description="VWFA" evidence="2">
    <location>
        <begin position="162"/>
        <end position="437"/>
    </location>
</feature>
<organism evidence="3 4">
    <name type="scientific">Roseinatronobacter monicus</name>
    <dbReference type="NCBI Taxonomy" id="393481"/>
    <lineage>
        <taxon>Bacteria</taxon>
        <taxon>Pseudomonadati</taxon>
        <taxon>Pseudomonadota</taxon>
        <taxon>Alphaproteobacteria</taxon>
        <taxon>Rhodobacterales</taxon>
        <taxon>Paracoccaceae</taxon>
        <taxon>Roseinatronobacter</taxon>
    </lineage>
</organism>
<keyword evidence="1" id="KW-1133">Transmembrane helix</keyword>
<keyword evidence="1" id="KW-0472">Membrane</keyword>
<protein>
    <submittedName>
        <fullName evidence="3">Flp pilus assembly protein TadG</fullName>
    </submittedName>
</protein>
<evidence type="ECO:0000256" key="1">
    <source>
        <dbReference type="SAM" id="Phobius"/>
    </source>
</evidence>
<proteinExistence type="predicted"/>
<dbReference type="PROSITE" id="PS50234">
    <property type="entry name" value="VWFA"/>
    <property type="match status" value="1"/>
</dbReference>
<dbReference type="CDD" id="cd00198">
    <property type="entry name" value="vWFA"/>
    <property type="match status" value="1"/>
</dbReference>
<dbReference type="Pfam" id="PF13400">
    <property type="entry name" value="Tad"/>
    <property type="match status" value="1"/>
</dbReference>